<organism evidence="4">
    <name type="scientific">Octopus bimaculoides</name>
    <name type="common">California two-spotted octopus</name>
    <dbReference type="NCBI Taxonomy" id="37653"/>
    <lineage>
        <taxon>Eukaryota</taxon>
        <taxon>Metazoa</taxon>
        <taxon>Spiralia</taxon>
        <taxon>Lophotrochozoa</taxon>
        <taxon>Mollusca</taxon>
        <taxon>Cephalopoda</taxon>
        <taxon>Coleoidea</taxon>
        <taxon>Octopodiformes</taxon>
        <taxon>Octopoda</taxon>
        <taxon>Incirrata</taxon>
        <taxon>Octopodidae</taxon>
        <taxon>Octopus</taxon>
    </lineage>
</organism>
<proteinExistence type="inferred from homology"/>
<dbReference type="SUPFAM" id="SSF47027">
    <property type="entry name" value="Acyl-CoA binding protein"/>
    <property type="match status" value="1"/>
</dbReference>
<feature type="domain" description="ACB" evidence="3">
    <location>
        <begin position="1"/>
        <end position="85"/>
    </location>
</feature>
<dbReference type="InterPro" id="IPR000582">
    <property type="entry name" value="Acyl-CoA-binding_protein"/>
</dbReference>
<dbReference type="OMA" id="WEGKKGM"/>
<dbReference type="PANTHER" id="PTHR23310">
    <property type="entry name" value="ACYL-COA-BINDING PROTEIN, ACBP"/>
    <property type="match status" value="1"/>
</dbReference>
<dbReference type="FunFam" id="1.20.80.10:FF:000010">
    <property type="entry name" value="Acyl-CoA-binding domain-containing protein 5"/>
    <property type="match status" value="1"/>
</dbReference>
<evidence type="ECO:0000259" key="3">
    <source>
        <dbReference type="PROSITE" id="PS51228"/>
    </source>
</evidence>
<dbReference type="PRINTS" id="PR00689">
    <property type="entry name" value="ACOABINDINGP"/>
</dbReference>
<protein>
    <recommendedName>
        <fullName evidence="3">ACB domain-containing protein</fullName>
    </recommendedName>
</protein>
<evidence type="ECO:0000256" key="2">
    <source>
        <dbReference type="ARBA" id="ARBA00023121"/>
    </source>
</evidence>
<dbReference type="KEGG" id="obi:106875673"/>
<dbReference type="GO" id="GO:0006631">
    <property type="term" value="P:fatty acid metabolic process"/>
    <property type="evidence" value="ECO:0007669"/>
    <property type="project" value="TreeGrafter"/>
</dbReference>
<dbReference type="AlphaFoldDB" id="A0A0L8GNZ1"/>
<reference evidence="4" key="1">
    <citation type="submission" date="2015-07" db="EMBL/GenBank/DDBJ databases">
        <title>MeaNS - Measles Nucleotide Surveillance Program.</title>
        <authorList>
            <person name="Tran T."/>
            <person name="Druce J."/>
        </authorList>
    </citation>
    <scope>NUCLEOTIDE SEQUENCE</scope>
    <source>
        <strain evidence="4">UCB-OBI-ISO-001</strain>
        <tissue evidence="4">Gonad</tissue>
    </source>
</reference>
<dbReference type="PROSITE" id="PS51228">
    <property type="entry name" value="ACB_2"/>
    <property type="match status" value="1"/>
</dbReference>
<gene>
    <name evidence="4" type="ORF">OCBIM_22030562mg</name>
</gene>
<dbReference type="STRING" id="37653.A0A0L8GNZ1"/>
<evidence type="ECO:0000313" key="4">
    <source>
        <dbReference type="EMBL" id="KOF78584.1"/>
    </source>
</evidence>
<evidence type="ECO:0000256" key="1">
    <source>
        <dbReference type="ARBA" id="ARBA00005567"/>
    </source>
</evidence>
<dbReference type="InterPro" id="IPR035984">
    <property type="entry name" value="Acyl-CoA-binding_sf"/>
</dbReference>
<dbReference type="Gene3D" id="1.20.80.10">
    <property type="match status" value="1"/>
</dbReference>
<dbReference type="EMBL" id="KQ421022">
    <property type="protein sequence ID" value="KOF78584.1"/>
    <property type="molecule type" value="Genomic_DNA"/>
</dbReference>
<accession>A0A0L8GNZ1</accession>
<dbReference type="PROSITE" id="PS00880">
    <property type="entry name" value="ACB_1"/>
    <property type="match status" value="1"/>
</dbReference>
<dbReference type="Pfam" id="PF00887">
    <property type="entry name" value="ACBP"/>
    <property type="match status" value="1"/>
</dbReference>
<dbReference type="OrthoDB" id="346910at2759"/>
<name>A0A0L8GNZ1_OCTBM</name>
<keyword evidence="2" id="KW-0446">Lipid-binding</keyword>
<dbReference type="GO" id="GO:0000062">
    <property type="term" value="F:fatty-acyl-CoA binding"/>
    <property type="evidence" value="ECO:0007669"/>
    <property type="project" value="InterPro"/>
</dbReference>
<sequence>MSEEFTKAAEEVKGLSITPSNDELLELYSLYKQATVGDINTEKPGILDMKAKAKWNAWNDRKGTSKEEAETLYIKKVKELKSKQG</sequence>
<comment type="similarity">
    <text evidence="1">Belongs to the ACBP family.</text>
</comment>
<dbReference type="PANTHER" id="PTHR23310:SF62">
    <property type="entry name" value="ACYL-COA BINDING PROTEIN 1, ISOFORM A"/>
    <property type="match status" value="1"/>
</dbReference>
<dbReference type="InterPro" id="IPR014352">
    <property type="entry name" value="FERM/acyl-CoA-bd_prot_sf"/>
</dbReference>
<dbReference type="InterPro" id="IPR022408">
    <property type="entry name" value="Acyl-CoA-binding_prot_CS"/>
</dbReference>